<dbReference type="EMBL" id="PGGS01000001">
    <property type="protein sequence ID" value="PNH12951.1"/>
    <property type="molecule type" value="Genomic_DNA"/>
</dbReference>
<organism evidence="1 2">
    <name type="scientific">Tetrabaena socialis</name>
    <dbReference type="NCBI Taxonomy" id="47790"/>
    <lineage>
        <taxon>Eukaryota</taxon>
        <taxon>Viridiplantae</taxon>
        <taxon>Chlorophyta</taxon>
        <taxon>core chlorophytes</taxon>
        <taxon>Chlorophyceae</taxon>
        <taxon>CS clade</taxon>
        <taxon>Chlamydomonadales</taxon>
        <taxon>Tetrabaenaceae</taxon>
        <taxon>Tetrabaena</taxon>
    </lineage>
</organism>
<comment type="caution">
    <text evidence="1">The sequence shown here is derived from an EMBL/GenBank/DDBJ whole genome shotgun (WGS) entry which is preliminary data.</text>
</comment>
<proteinExistence type="predicted"/>
<protein>
    <submittedName>
        <fullName evidence="1">Uncharacterized protein</fullName>
    </submittedName>
</protein>
<reference evidence="1 2" key="1">
    <citation type="journal article" date="2017" name="Mol. Biol. Evol.">
        <title>The 4-celled Tetrabaena socialis nuclear genome reveals the essential components for genetic control of cell number at the origin of multicellularity in the volvocine lineage.</title>
        <authorList>
            <person name="Featherston J."/>
            <person name="Arakaki Y."/>
            <person name="Hanschen E.R."/>
            <person name="Ferris P.J."/>
            <person name="Michod R.E."/>
            <person name="Olson B.J.S.C."/>
            <person name="Nozaki H."/>
            <person name="Durand P.M."/>
        </authorList>
    </citation>
    <scope>NUCLEOTIDE SEQUENCE [LARGE SCALE GENOMIC DNA]</scope>
    <source>
        <strain evidence="1 2">NIES-571</strain>
    </source>
</reference>
<sequence length="397" mass="43734">MLTGGVWPIELGGYLFDEPGPYTQAYREAYKELAAFGVPPLVDPEDPTQLAAARSTPNETFVLLSTSDREACTTCDAYTRPIRGAWIEGAWGYVGRHGHWHSHLYPLHQPAIGHVHVGTIDGTSDTKNLILKFTDHWDWKLAARAAGGAEHTFYATTGEKELKRDPEPLGHVLAYAPGVVNWRLTKEEFLKAVEQLARAAVALGAVAAWPSAPCDADWVLNDWARNRTRPIQHAIPWVHINASDVVMPFGDSLEALQCEWTGFMHKSCLASPPPPEDTGRALLAVEFRSLLTWVPSSSRAPSANNTIILATTGPASEPPPPASAASTAFTPVPYADLLLLNAERVLQSLPLPEVVWLDRLVEVGEYGERAAAKYDRWQEKCRALRYRGSDMSSKVKW</sequence>
<accession>A0A2J8AKA7</accession>
<keyword evidence="2" id="KW-1185">Reference proteome</keyword>
<dbReference type="Proteomes" id="UP000236333">
    <property type="component" value="Unassembled WGS sequence"/>
</dbReference>
<name>A0A2J8AKA7_9CHLO</name>
<dbReference type="AlphaFoldDB" id="A0A2J8AKA7"/>
<gene>
    <name evidence="1" type="ORF">TSOC_000067</name>
</gene>
<evidence type="ECO:0000313" key="1">
    <source>
        <dbReference type="EMBL" id="PNH12951.1"/>
    </source>
</evidence>
<evidence type="ECO:0000313" key="2">
    <source>
        <dbReference type="Proteomes" id="UP000236333"/>
    </source>
</evidence>
<dbReference type="OrthoDB" id="523829at2759"/>